<dbReference type="EnsemblPlants" id="AET1Gv20870000.1">
    <property type="protein sequence ID" value="AET1Gv20870000.1"/>
    <property type="gene ID" value="AET1Gv20870000"/>
</dbReference>
<dbReference type="GO" id="GO:0006284">
    <property type="term" value="P:base-excision repair"/>
    <property type="evidence" value="ECO:0007669"/>
    <property type="project" value="TreeGrafter"/>
</dbReference>
<dbReference type="Proteomes" id="UP000015105">
    <property type="component" value="Chromosome 1D"/>
</dbReference>
<dbReference type="Gramene" id="AET1Gv20870000.1">
    <property type="protein sequence ID" value="AET1Gv20870000.1"/>
    <property type="gene ID" value="AET1Gv20870000"/>
</dbReference>
<reference evidence="7" key="4">
    <citation type="submission" date="2019-03" db="UniProtKB">
        <authorList>
            <consortium name="EnsemblPlants"/>
        </authorList>
    </citation>
    <scope>IDENTIFICATION</scope>
</reference>
<evidence type="ECO:0000256" key="5">
    <source>
        <dbReference type="PIRSR" id="PIRSR604808-2"/>
    </source>
</evidence>
<dbReference type="Gene3D" id="3.60.10.10">
    <property type="entry name" value="Endonuclease/exonuclease/phosphatase"/>
    <property type="match status" value="1"/>
</dbReference>
<dbReference type="GO" id="GO:0046872">
    <property type="term" value="F:metal ion binding"/>
    <property type="evidence" value="ECO:0007669"/>
    <property type="project" value="UniProtKB-KW"/>
</dbReference>
<dbReference type="AlphaFoldDB" id="A0A452ZPN2"/>
<keyword evidence="3" id="KW-0378">Hydrolase</keyword>
<dbReference type="GO" id="GO:0008081">
    <property type="term" value="F:phosphoric diester hydrolase activity"/>
    <property type="evidence" value="ECO:0007669"/>
    <property type="project" value="TreeGrafter"/>
</dbReference>
<dbReference type="InterPro" id="IPR036691">
    <property type="entry name" value="Endo/exonu/phosph_ase_sf"/>
</dbReference>
<dbReference type="PANTHER" id="PTHR22748">
    <property type="entry name" value="AP ENDONUCLEASE"/>
    <property type="match status" value="1"/>
</dbReference>
<reference evidence="8" key="1">
    <citation type="journal article" date="2014" name="Science">
        <title>Ancient hybridizations among the ancestral genomes of bread wheat.</title>
        <authorList>
            <consortium name="International Wheat Genome Sequencing Consortium,"/>
            <person name="Marcussen T."/>
            <person name="Sandve S.R."/>
            <person name="Heier L."/>
            <person name="Spannagl M."/>
            <person name="Pfeifer M."/>
            <person name="Jakobsen K.S."/>
            <person name="Wulff B.B."/>
            <person name="Steuernagel B."/>
            <person name="Mayer K.F."/>
            <person name="Olsen O.A."/>
        </authorList>
    </citation>
    <scope>NUCLEOTIDE SEQUENCE [LARGE SCALE GENOMIC DNA]</scope>
    <source>
        <strain evidence="8">cv. AL8/78</strain>
    </source>
</reference>
<dbReference type="GO" id="GO:0008311">
    <property type="term" value="F:double-stranded DNA 3'-5' DNA exonuclease activity"/>
    <property type="evidence" value="ECO:0007669"/>
    <property type="project" value="TreeGrafter"/>
</dbReference>
<dbReference type="PANTHER" id="PTHR22748:SF19">
    <property type="entry name" value="ENDONUCLEASE_EXONUCLEASE_PHOSPHATASE DOMAIN-CONTAINING PROTEIN"/>
    <property type="match status" value="1"/>
</dbReference>
<dbReference type="InterPro" id="IPR005135">
    <property type="entry name" value="Endo/exonuclease/phosphatase"/>
</dbReference>
<accession>A0A452ZPN2</accession>
<feature type="domain" description="Endonuclease/exonuclease/phosphatase" evidence="6">
    <location>
        <begin position="10"/>
        <end position="51"/>
    </location>
</feature>
<evidence type="ECO:0000256" key="3">
    <source>
        <dbReference type="ARBA" id="ARBA00022801"/>
    </source>
</evidence>
<reference evidence="7" key="5">
    <citation type="journal article" date="2021" name="G3 (Bethesda)">
        <title>Aegilops tauschii genome assembly Aet v5.0 features greater sequence contiguity and improved annotation.</title>
        <authorList>
            <person name="Wang L."/>
            <person name="Zhu T."/>
            <person name="Rodriguez J.C."/>
            <person name="Deal K.R."/>
            <person name="Dubcovsky J."/>
            <person name="McGuire P.E."/>
            <person name="Lux T."/>
            <person name="Spannagl M."/>
            <person name="Mayer K.F.X."/>
            <person name="Baldrich P."/>
            <person name="Meyers B.C."/>
            <person name="Huo N."/>
            <person name="Gu Y.Q."/>
            <person name="Zhou H."/>
            <person name="Devos K.M."/>
            <person name="Bennetzen J.L."/>
            <person name="Unver T."/>
            <person name="Budak H."/>
            <person name="Gulick P.J."/>
            <person name="Galiba G."/>
            <person name="Kalapos B."/>
            <person name="Nelson D.R."/>
            <person name="Li P."/>
            <person name="You F.M."/>
            <person name="Luo M.C."/>
            <person name="Dvorak J."/>
        </authorList>
    </citation>
    <scope>NUCLEOTIDE SEQUENCE [LARGE SCALE GENOMIC DNA]</scope>
    <source>
        <strain evidence="7">cv. AL8/78</strain>
    </source>
</reference>
<evidence type="ECO:0000313" key="8">
    <source>
        <dbReference type="Proteomes" id="UP000015105"/>
    </source>
</evidence>
<evidence type="ECO:0000259" key="6">
    <source>
        <dbReference type="Pfam" id="PF03372"/>
    </source>
</evidence>
<reference evidence="7" key="3">
    <citation type="journal article" date="2017" name="Nature">
        <title>Genome sequence of the progenitor of the wheat D genome Aegilops tauschii.</title>
        <authorList>
            <person name="Luo M.C."/>
            <person name="Gu Y.Q."/>
            <person name="Puiu D."/>
            <person name="Wang H."/>
            <person name="Twardziok S.O."/>
            <person name="Deal K.R."/>
            <person name="Huo N."/>
            <person name="Zhu T."/>
            <person name="Wang L."/>
            <person name="Wang Y."/>
            <person name="McGuire P.E."/>
            <person name="Liu S."/>
            <person name="Long H."/>
            <person name="Ramasamy R.K."/>
            <person name="Rodriguez J.C."/>
            <person name="Van S.L."/>
            <person name="Yuan L."/>
            <person name="Wang Z."/>
            <person name="Xia Z."/>
            <person name="Xiao L."/>
            <person name="Anderson O.D."/>
            <person name="Ouyang S."/>
            <person name="Liang Y."/>
            <person name="Zimin A.V."/>
            <person name="Pertea G."/>
            <person name="Qi P."/>
            <person name="Bennetzen J.L."/>
            <person name="Dai X."/>
            <person name="Dawson M.W."/>
            <person name="Muller H.G."/>
            <person name="Kugler K."/>
            <person name="Rivarola-Duarte L."/>
            <person name="Spannagl M."/>
            <person name="Mayer K.F.X."/>
            <person name="Lu F.H."/>
            <person name="Bevan M.W."/>
            <person name="Leroy P."/>
            <person name="Li P."/>
            <person name="You F.M."/>
            <person name="Sun Q."/>
            <person name="Liu Z."/>
            <person name="Lyons E."/>
            <person name="Wicker T."/>
            <person name="Salzberg S.L."/>
            <person name="Devos K.M."/>
            <person name="Dvorak J."/>
        </authorList>
    </citation>
    <scope>NUCLEOTIDE SEQUENCE [LARGE SCALE GENOMIC DNA]</scope>
    <source>
        <strain evidence="7">cv. AL8/78</strain>
    </source>
</reference>
<proteinExistence type="inferred from homology"/>
<feature type="binding site" evidence="5">
    <location>
        <position position="40"/>
    </location>
    <ligand>
        <name>Mg(2+)</name>
        <dbReference type="ChEBI" id="CHEBI:18420"/>
        <label>1</label>
    </ligand>
</feature>
<reference evidence="8" key="2">
    <citation type="journal article" date="2017" name="Nat. Plants">
        <title>The Aegilops tauschii genome reveals multiple impacts of transposons.</title>
        <authorList>
            <person name="Zhao G."/>
            <person name="Zou C."/>
            <person name="Li K."/>
            <person name="Wang K."/>
            <person name="Li T."/>
            <person name="Gao L."/>
            <person name="Zhang X."/>
            <person name="Wang H."/>
            <person name="Yang Z."/>
            <person name="Liu X."/>
            <person name="Jiang W."/>
            <person name="Mao L."/>
            <person name="Kong X."/>
            <person name="Jiao Y."/>
            <person name="Jia J."/>
        </authorList>
    </citation>
    <scope>NUCLEOTIDE SEQUENCE [LARGE SCALE GENOMIC DNA]</scope>
    <source>
        <strain evidence="8">cv. AL8/78</strain>
    </source>
</reference>
<dbReference type="SUPFAM" id="SSF56219">
    <property type="entry name" value="DNase I-like"/>
    <property type="match status" value="1"/>
</dbReference>
<evidence type="ECO:0000256" key="1">
    <source>
        <dbReference type="ARBA" id="ARBA00007092"/>
    </source>
</evidence>
<dbReference type="GO" id="GO:0005634">
    <property type="term" value="C:nucleus"/>
    <property type="evidence" value="ECO:0007669"/>
    <property type="project" value="TreeGrafter"/>
</dbReference>
<organism evidence="7 8">
    <name type="scientific">Aegilops tauschii subsp. strangulata</name>
    <name type="common">Goatgrass</name>
    <dbReference type="NCBI Taxonomy" id="200361"/>
    <lineage>
        <taxon>Eukaryota</taxon>
        <taxon>Viridiplantae</taxon>
        <taxon>Streptophyta</taxon>
        <taxon>Embryophyta</taxon>
        <taxon>Tracheophyta</taxon>
        <taxon>Spermatophyta</taxon>
        <taxon>Magnoliopsida</taxon>
        <taxon>Liliopsida</taxon>
        <taxon>Poales</taxon>
        <taxon>Poaceae</taxon>
        <taxon>BOP clade</taxon>
        <taxon>Pooideae</taxon>
        <taxon>Triticodae</taxon>
        <taxon>Triticeae</taxon>
        <taxon>Triticinae</taxon>
        <taxon>Aegilops</taxon>
    </lineage>
</organism>
<dbReference type="InterPro" id="IPR004808">
    <property type="entry name" value="AP_endonuc_1"/>
</dbReference>
<keyword evidence="8" id="KW-1185">Reference proteome</keyword>
<keyword evidence="2 5" id="KW-0479">Metal-binding</keyword>
<keyword evidence="4 5" id="KW-0460">Magnesium</keyword>
<dbReference type="Pfam" id="PF03372">
    <property type="entry name" value="Exo_endo_phos"/>
    <property type="match status" value="1"/>
</dbReference>
<keyword evidence="5" id="KW-0464">Manganese</keyword>
<evidence type="ECO:0000313" key="7">
    <source>
        <dbReference type="EnsemblPlants" id="AET1Gv20870000.1"/>
    </source>
</evidence>
<protein>
    <recommendedName>
        <fullName evidence="6">Endonuclease/exonuclease/phosphatase domain-containing protein</fullName>
    </recommendedName>
</protein>
<sequence length="66" mass="7584">MDHTPEIICWNVRGLNNPAKRKVVREFLSSLKVNLVCLQETKLELVDQFMVMQCLGPSFDGFAYLP</sequence>
<comment type="cofactor">
    <cofactor evidence="5">
        <name>Mg(2+)</name>
        <dbReference type="ChEBI" id="CHEBI:18420"/>
    </cofactor>
    <cofactor evidence="5">
        <name>Mn(2+)</name>
        <dbReference type="ChEBI" id="CHEBI:29035"/>
    </cofactor>
    <text evidence="5">Probably binds two magnesium or manganese ions per subunit.</text>
</comment>
<evidence type="ECO:0000256" key="4">
    <source>
        <dbReference type="ARBA" id="ARBA00022842"/>
    </source>
</evidence>
<comment type="similarity">
    <text evidence="1">Belongs to the DNA repair enzymes AP/ExoA family.</text>
</comment>
<feature type="binding site" evidence="5">
    <location>
        <position position="11"/>
    </location>
    <ligand>
        <name>Mg(2+)</name>
        <dbReference type="ChEBI" id="CHEBI:18420"/>
        <label>1</label>
    </ligand>
</feature>
<name>A0A452ZPN2_AEGTS</name>
<evidence type="ECO:0000256" key="2">
    <source>
        <dbReference type="ARBA" id="ARBA00022723"/>
    </source>
</evidence>
<dbReference type="GO" id="GO:0003906">
    <property type="term" value="F:DNA-(apurinic or apyrimidinic site) endonuclease activity"/>
    <property type="evidence" value="ECO:0007669"/>
    <property type="project" value="TreeGrafter"/>
</dbReference>